<reference evidence="5" key="1">
    <citation type="submission" date="2018-09" db="EMBL/GenBank/DDBJ databases">
        <authorList>
            <person name="Zhu H."/>
        </authorList>
    </citation>
    <scope>NUCLEOTIDE SEQUENCE [LARGE SCALE GENOMIC DNA]</scope>
    <source>
        <strain evidence="5">K2R23-3</strain>
    </source>
</reference>
<dbReference type="AlphaFoldDB" id="A0A385YY27"/>
<name>A0A385YY27_9BACL</name>
<protein>
    <submittedName>
        <fullName evidence="4">DNA-binding response regulator</fullName>
    </submittedName>
</protein>
<dbReference type="InterPro" id="IPR046947">
    <property type="entry name" value="LytR-like"/>
</dbReference>
<sequence>MNRIRALVVDDERYAREELIFLLKKHPAIHVIGEAESGDQAIMKAIQLQPDVVFLDVEMPKLSGMEVAKALVELKKVPFIIFATAYPQFAANAFRMNAVDYLLKPYDEDQLSQAIHRVEERLSRHVKQESNYLLGKLPVDQDGEIHYVDIDSILYLCREENVTKIVTEEADYDVRTPLKDLETRLSTYSFFRIHKSYLVNLHYITRLTPWFNGAYHLELHGRTEKLSVSRNYVKQLRERLEM</sequence>
<keyword evidence="1" id="KW-0597">Phosphoprotein</keyword>
<evidence type="ECO:0000259" key="3">
    <source>
        <dbReference type="PROSITE" id="PS50930"/>
    </source>
</evidence>
<dbReference type="OrthoDB" id="9809318at2"/>
<feature type="domain" description="HTH LytTR-type" evidence="3">
    <location>
        <begin position="137"/>
        <end position="242"/>
    </location>
</feature>
<dbReference type="RefSeq" id="WP_119884235.1">
    <property type="nucleotide sequence ID" value="NZ_CP032418.1"/>
</dbReference>
<evidence type="ECO:0000259" key="2">
    <source>
        <dbReference type="PROSITE" id="PS50110"/>
    </source>
</evidence>
<dbReference type="Gene3D" id="2.40.50.1020">
    <property type="entry name" value="LytTr DNA-binding domain"/>
    <property type="match status" value="1"/>
</dbReference>
<dbReference type="PANTHER" id="PTHR37299:SF1">
    <property type="entry name" value="STAGE 0 SPORULATION PROTEIN A HOMOLOG"/>
    <property type="match status" value="1"/>
</dbReference>
<evidence type="ECO:0000256" key="1">
    <source>
        <dbReference type="PROSITE-ProRule" id="PRU00169"/>
    </source>
</evidence>
<dbReference type="SMART" id="SM00448">
    <property type="entry name" value="REC"/>
    <property type="match status" value="1"/>
</dbReference>
<dbReference type="GO" id="GO:0000156">
    <property type="term" value="F:phosphorelay response regulator activity"/>
    <property type="evidence" value="ECO:0007669"/>
    <property type="project" value="InterPro"/>
</dbReference>
<dbReference type="Gene3D" id="3.40.50.2300">
    <property type="match status" value="1"/>
</dbReference>
<dbReference type="PANTHER" id="PTHR37299">
    <property type="entry name" value="TRANSCRIPTIONAL REGULATOR-RELATED"/>
    <property type="match status" value="1"/>
</dbReference>
<dbReference type="EMBL" id="CP032418">
    <property type="protein sequence ID" value="AYC30518.1"/>
    <property type="molecule type" value="Genomic_DNA"/>
</dbReference>
<proteinExistence type="predicted"/>
<dbReference type="Pfam" id="PF04397">
    <property type="entry name" value="LytTR"/>
    <property type="match status" value="1"/>
</dbReference>
<dbReference type="PROSITE" id="PS50110">
    <property type="entry name" value="RESPONSE_REGULATORY"/>
    <property type="match status" value="1"/>
</dbReference>
<dbReference type="PROSITE" id="PS50930">
    <property type="entry name" value="HTH_LYTTR"/>
    <property type="match status" value="1"/>
</dbReference>
<evidence type="ECO:0000313" key="5">
    <source>
        <dbReference type="Proteomes" id="UP000265725"/>
    </source>
</evidence>
<accession>A0A385YY27</accession>
<dbReference type="KEGG" id="paek:D3873_11995"/>
<evidence type="ECO:0000313" key="4">
    <source>
        <dbReference type="EMBL" id="AYC30518.1"/>
    </source>
</evidence>
<dbReference type="InterPro" id="IPR001789">
    <property type="entry name" value="Sig_transdc_resp-reg_receiver"/>
</dbReference>
<dbReference type="SUPFAM" id="SSF52172">
    <property type="entry name" value="CheY-like"/>
    <property type="match status" value="1"/>
</dbReference>
<keyword evidence="5" id="KW-1185">Reference proteome</keyword>
<dbReference type="GO" id="GO:0003677">
    <property type="term" value="F:DNA binding"/>
    <property type="evidence" value="ECO:0007669"/>
    <property type="project" value="UniProtKB-KW"/>
</dbReference>
<feature type="domain" description="Response regulatory" evidence="2">
    <location>
        <begin position="5"/>
        <end position="119"/>
    </location>
</feature>
<dbReference type="SMART" id="SM00850">
    <property type="entry name" value="LytTR"/>
    <property type="match status" value="1"/>
</dbReference>
<organism evidence="4 5">
    <name type="scientific">Paenisporosarcina cavernae</name>
    <dbReference type="NCBI Taxonomy" id="2320858"/>
    <lineage>
        <taxon>Bacteria</taxon>
        <taxon>Bacillati</taxon>
        <taxon>Bacillota</taxon>
        <taxon>Bacilli</taxon>
        <taxon>Bacillales</taxon>
        <taxon>Caryophanaceae</taxon>
        <taxon>Paenisporosarcina</taxon>
    </lineage>
</organism>
<keyword evidence="4" id="KW-0238">DNA-binding</keyword>
<dbReference type="Pfam" id="PF00072">
    <property type="entry name" value="Response_reg"/>
    <property type="match status" value="1"/>
</dbReference>
<dbReference type="Proteomes" id="UP000265725">
    <property type="component" value="Chromosome"/>
</dbReference>
<feature type="modified residue" description="4-aspartylphosphate" evidence="1">
    <location>
        <position position="56"/>
    </location>
</feature>
<dbReference type="InterPro" id="IPR011006">
    <property type="entry name" value="CheY-like_superfamily"/>
</dbReference>
<dbReference type="InterPro" id="IPR007492">
    <property type="entry name" value="LytTR_DNA-bd_dom"/>
</dbReference>
<gene>
    <name evidence="4" type="ORF">D3873_11995</name>
</gene>